<proteinExistence type="predicted"/>
<sequence>MSRILWAAGAVSLCVAACSSSSHQLHPSIDASDANDHYVAEYESMLSYEPNSVVALSGRTEGEELVLTVSVRNASENPIDVNPQDILVSAGDHNATTTTLEAFSPSRYLERQTVAQATKLATRAESVDWMRTLSTYEATEITRVEPVALDSEGSFLDQTDTYEPWTDAVRMSQEIEREAAHWADHLDSVAEGLLWPATLAPEEYTYGKVALPNPEGVAEYTIVVPIGHDLHTFRLLSSQSGTTPASPVDPTTPALVTEN</sequence>
<evidence type="ECO:0000313" key="2">
    <source>
        <dbReference type="EMBL" id="MCA9758881.1"/>
    </source>
</evidence>
<dbReference type="AlphaFoldDB" id="A0A956NHX4"/>
<reference evidence="2" key="1">
    <citation type="submission" date="2020-04" db="EMBL/GenBank/DDBJ databases">
        <authorList>
            <person name="Zhang T."/>
        </authorList>
    </citation>
    <scope>NUCLEOTIDE SEQUENCE</scope>
    <source>
        <strain evidence="2">HKST-UBA02</strain>
    </source>
</reference>
<name>A0A956NHX4_UNCEI</name>
<gene>
    <name evidence="2" type="ORF">KDA27_24010</name>
</gene>
<protein>
    <submittedName>
        <fullName evidence="2">Uncharacterized protein</fullName>
    </submittedName>
</protein>
<reference evidence="2" key="2">
    <citation type="journal article" date="2021" name="Microbiome">
        <title>Successional dynamics and alternative stable states in a saline activated sludge microbial community over 9 years.</title>
        <authorList>
            <person name="Wang Y."/>
            <person name="Ye J."/>
            <person name="Ju F."/>
            <person name="Liu L."/>
            <person name="Boyd J.A."/>
            <person name="Deng Y."/>
            <person name="Parks D.H."/>
            <person name="Jiang X."/>
            <person name="Yin X."/>
            <person name="Woodcroft B.J."/>
            <person name="Tyson G.W."/>
            <person name="Hugenholtz P."/>
            <person name="Polz M.F."/>
            <person name="Zhang T."/>
        </authorList>
    </citation>
    <scope>NUCLEOTIDE SEQUENCE</scope>
    <source>
        <strain evidence="2">HKST-UBA02</strain>
    </source>
</reference>
<dbReference type="Proteomes" id="UP000739538">
    <property type="component" value="Unassembled WGS sequence"/>
</dbReference>
<evidence type="ECO:0000313" key="3">
    <source>
        <dbReference type="Proteomes" id="UP000739538"/>
    </source>
</evidence>
<evidence type="ECO:0000256" key="1">
    <source>
        <dbReference type="SAM" id="MobiDB-lite"/>
    </source>
</evidence>
<comment type="caution">
    <text evidence="2">The sequence shown here is derived from an EMBL/GenBank/DDBJ whole genome shotgun (WGS) entry which is preliminary data.</text>
</comment>
<dbReference type="EMBL" id="JAGQHS010000225">
    <property type="protein sequence ID" value="MCA9758881.1"/>
    <property type="molecule type" value="Genomic_DNA"/>
</dbReference>
<feature type="region of interest" description="Disordered" evidence="1">
    <location>
        <begin position="238"/>
        <end position="259"/>
    </location>
</feature>
<organism evidence="2 3">
    <name type="scientific">Eiseniibacteriota bacterium</name>
    <dbReference type="NCBI Taxonomy" id="2212470"/>
    <lineage>
        <taxon>Bacteria</taxon>
        <taxon>Candidatus Eiseniibacteriota</taxon>
    </lineage>
</organism>
<accession>A0A956NHX4</accession>